<comment type="caution">
    <text evidence="1">The sequence shown here is derived from an EMBL/GenBank/DDBJ whole genome shotgun (WGS) entry which is preliminary data.</text>
</comment>
<reference evidence="1 2" key="1">
    <citation type="journal article" date="2020" name="IScience">
        <title>Genome Sequencing of the Endangered Kingdonia uniflora (Circaeasteraceae, Ranunculales) Reveals Potential Mechanisms of Evolutionary Specialization.</title>
        <authorList>
            <person name="Sun Y."/>
            <person name="Deng T."/>
            <person name="Zhang A."/>
            <person name="Moore M.J."/>
            <person name="Landis J.B."/>
            <person name="Lin N."/>
            <person name="Zhang H."/>
            <person name="Zhang X."/>
            <person name="Huang J."/>
            <person name="Zhang X."/>
            <person name="Sun H."/>
            <person name="Wang H."/>
        </authorList>
    </citation>
    <scope>NUCLEOTIDE SEQUENCE [LARGE SCALE GENOMIC DNA]</scope>
    <source>
        <strain evidence="1">TB1705</strain>
        <tissue evidence="1">Leaf</tissue>
    </source>
</reference>
<evidence type="ECO:0000313" key="2">
    <source>
        <dbReference type="Proteomes" id="UP000541444"/>
    </source>
</evidence>
<dbReference type="EMBL" id="JACGCM010000599">
    <property type="protein sequence ID" value="KAF6170237.1"/>
    <property type="molecule type" value="Genomic_DNA"/>
</dbReference>
<gene>
    <name evidence="1" type="ORF">GIB67_029366</name>
</gene>
<dbReference type="OrthoDB" id="2439059at2759"/>
<sequence length="139" mass="16207">MLLNYVRGPSSFDHLLIVNGVIYRSFKRSAEAMGMLEDDKSSRECMEVAVVAGTTSVIHKLFATLFVYYEPAKVSNLWRDYKTRMAHDYRVMFNFSDTYIEMRLLKEINNQLSQHSKSFTDYDLHTLKDAKVDCRGLIF</sequence>
<evidence type="ECO:0000313" key="1">
    <source>
        <dbReference type="EMBL" id="KAF6170237.1"/>
    </source>
</evidence>
<dbReference type="Proteomes" id="UP000541444">
    <property type="component" value="Unassembled WGS sequence"/>
</dbReference>
<protein>
    <submittedName>
        <fullName evidence="1">Uncharacterized protein</fullName>
    </submittedName>
</protein>
<name>A0A7J7NSQ6_9MAGN</name>
<keyword evidence="2" id="KW-1185">Reference proteome</keyword>
<organism evidence="1 2">
    <name type="scientific">Kingdonia uniflora</name>
    <dbReference type="NCBI Taxonomy" id="39325"/>
    <lineage>
        <taxon>Eukaryota</taxon>
        <taxon>Viridiplantae</taxon>
        <taxon>Streptophyta</taxon>
        <taxon>Embryophyta</taxon>
        <taxon>Tracheophyta</taxon>
        <taxon>Spermatophyta</taxon>
        <taxon>Magnoliopsida</taxon>
        <taxon>Ranunculales</taxon>
        <taxon>Circaeasteraceae</taxon>
        <taxon>Kingdonia</taxon>
    </lineage>
</organism>
<dbReference type="AlphaFoldDB" id="A0A7J7NSQ6"/>
<proteinExistence type="predicted"/>
<accession>A0A7J7NSQ6</accession>